<dbReference type="Gene3D" id="2.60.40.60">
    <property type="entry name" value="Cadherins"/>
    <property type="match status" value="14"/>
</dbReference>
<evidence type="ECO:0000256" key="3">
    <source>
        <dbReference type="ARBA" id="ARBA00022692"/>
    </source>
</evidence>
<evidence type="ECO:0000256" key="11">
    <source>
        <dbReference type="ARBA" id="ARBA00023180"/>
    </source>
</evidence>
<evidence type="ECO:0000256" key="4">
    <source>
        <dbReference type="ARBA" id="ARBA00022729"/>
    </source>
</evidence>
<reference evidence="16" key="2">
    <citation type="journal article" date="2023" name="BMC Genomics">
        <title>Pest status, molecular evolution, and epigenetic factors derived from the genome assembly of Frankliniella fusca, a thysanopteran phytovirus vector.</title>
        <authorList>
            <person name="Catto M.A."/>
            <person name="Labadie P.E."/>
            <person name="Jacobson A.L."/>
            <person name="Kennedy G.G."/>
            <person name="Srinivasan R."/>
            <person name="Hunt B.G."/>
        </authorList>
    </citation>
    <scope>NUCLEOTIDE SEQUENCE</scope>
    <source>
        <strain evidence="16">PL_HMW_Pooled</strain>
    </source>
</reference>
<dbReference type="FunFam" id="2.60.40.60:FF:000013">
    <property type="entry name" value="Cadherin EGF LAG seven-pass G-type receptor"/>
    <property type="match status" value="1"/>
</dbReference>
<dbReference type="GO" id="GO:0030855">
    <property type="term" value="P:epithelial cell differentiation"/>
    <property type="evidence" value="ECO:0007669"/>
    <property type="project" value="UniProtKB-ARBA"/>
</dbReference>
<dbReference type="GO" id="GO:0005509">
    <property type="term" value="F:calcium ion binding"/>
    <property type="evidence" value="ECO:0007669"/>
    <property type="project" value="UniProtKB-UniRule"/>
</dbReference>
<dbReference type="GO" id="GO:0007156">
    <property type="term" value="P:homophilic cell adhesion via plasma membrane adhesion molecules"/>
    <property type="evidence" value="ECO:0007669"/>
    <property type="project" value="InterPro"/>
</dbReference>
<dbReference type="InterPro" id="IPR002126">
    <property type="entry name" value="Cadherin-like_dom"/>
</dbReference>
<keyword evidence="8 13" id="KW-1133">Transmembrane helix</keyword>
<protein>
    <submittedName>
        <fullName evidence="16">Cadherin-23</fullName>
    </submittedName>
</protein>
<reference evidence="16" key="1">
    <citation type="submission" date="2021-07" db="EMBL/GenBank/DDBJ databases">
        <authorList>
            <person name="Catto M.A."/>
            <person name="Jacobson A."/>
            <person name="Kennedy G."/>
            <person name="Labadie P."/>
            <person name="Hunt B.G."/>
            <person name="Srinivasan R."/>
        </authorList>
    </citation>
    <scope>NUCLEOTIDE SEQUENCE</scope>
    <source>
        <strain evidence="16">PL_HMW_Pooled</strain>
        <tissue evidence="16">Head</tissue>
    </source>
</reference>
<evidence type="ECO:0000313" key="16">
    <source>
        <dbReference type="EMBL" id="KAK3926112.1"/>
    </source>
</evidence>
<dbReference type="GO" id="GO:0007163">
    <property type="term" value="P:establishment or maintenance of cell polarity"/>
    <property type="evidence" value="ECO:0007669"/>
    <property type="project" value="UniProtKB-ARBA"/>
</dbReference>
<dbReference type="GO" id="GO:0007424">
    <property type="term" value="P:open tracheal system development"/>
    <property type="evidence" value="ECO:0007669"/>
    <property type="project" value="UniProtKB-ARBA"/>
</dbReference>
<keyword evidence="11" id="KW-0325">Glycoprotein</keyword>
<gene>
    <name evidence="16" type="ORF">KUF71_014361</name>
</gene>
<dbReference type="PANTHER" id="PTHR24026">
    <property type="entry name" value="FAT ATYPICAL CADHERIN-RELATED"/>
    <property type="match status" value="1"/>
</dbReference>
<feature type="domain" description="Cadherin" evidence="15">
    <location>
        <begin position="500"/>
        <end position="604"/>
    </location>
</feature>
<keyword evidence="2" id="KW-0245">EGF-like domain</keyword>
<feature type="domain" description="Cadherin" evidence="15">
    <location>
        <begin position="1212"/>
        <end position="1320"/>
    </location>
</feature>
<comment type="subcellular location">
    <subcellularLocation>
        <location evidence="1">Cell membrane</location>
        <topology evidence="1">Single-pass type I membrane protein</topology>
    </subcellularLocation>
</comment>
<evidence type="ECO:0000256" key="10">
    <source>
        <dbReference type="ARBA" id="ARBA00023157"/>
    </source>
</evidence>
<feature type="domain" description="Cadherin" evidence="15">
    <location>
        <begin position="1096"/>
        <end position="1211"/>
    </location>
</feature>
<dbReference type="GO" id="GO:0001736">
    <property type="term" value="P:establishment of planar polarity"/>
    <property type="evidence" value="ECO:0007669"/>
    <property type="project" value="UniProtKB-ARBA"/>
</dbReference>
<dbReference type="EMBL" id="JAHWGI010001243">
    <property type="protein sequence ID" value="KAK3926112.1"/>
    <property type="molecule type" value="Genomic_DNA"/>
</dbReference>
<keyword evidence="5" id="KW-0677">Repeat</keyword>
<evidence type="ECO:0000256" key="8">
    <source>
        <dbReference type="ARBA" id="ARBA00022989"/>
    </source>
</evidence>
<keyword evidence="3 13" id="KW-0812">Transmembrane</keyword>
<evidence type="ECO:0000256" key="5">
    <source>
        <dbReference type="ARBA" id="ARBA00022737"/>
    </source>
</evidence>
<dbReference type="PROSITE" id="PS00232">
    <property type="entry name" value="CADHERIN_1"/>
    <property type="match status" value="4"/>
</dbReference>
<dbReference type="InterPro" id="IPR015919">
    <property type="entry name" value="Cadherin-like_sf"/>
</dbReference>
<feature type="domain" description="Cadherin" evidence="15">
    <location>
        <begin position="256"/>
        <end position="376"/>
    </location>
</feature>
<accession>A0AAE1HRJ1</accession>
<sequence>MLAAGLLVLLGAAGAALLPGAAAAQLNRAPQFLPAGSMSRFSLPEDTPVGAPVYRLQGTDPEGSAVRFSISGEHFTVDKNSGVVSLRKALDREAQDLLEVIISITDEGFDGSEPNTVSLRRDIPVLDVNDNAPTFRDRPYSFSVSEATKVGSRLFDKVLVSDSDGGLNADITLVCVPSGPEDTACQHFKIDTEKVSEGQYRGIVTLQRPLDYEQRSAYTLQLRATDGASDPAKRLSSTARIAIQVTDVQDQPPVFLNAPYSATVPENSPPGTLVAVIRVRDGDMGDPRPVALSLEEDELGYFALEEGDGPEGASTARLVTTDIPIDREHRDLMLSGGIYTFKVRATELINNELPADWSVSEVTVVVTDVDDQLPEFNEDYFHINVSEDIAIDSPLPGLNMVVLDGDLGDNARYALSLRDVSNSEGLFSVHPTSGQGRTPVVIRVRSKRGLDYDVDDPSLRRIEFDVVVHAKGDTGDEEEFGSTRVVVDLLDANDHSPVFPQGVYRARVSEASPPGTRVLDVTASDRDSGDLGRVTYSLKGFGAERFRTHPEQGGVFVRQSLDYEAERSYSLSLEARDGAPSGSRVTTVNVFVDVLDENDNAPVFEQQEYQRTVREGATSFQPSMFVRATDADGPTQGGGRVTYSVTSSNADDVLVVDAATGEVRMRRPVSASHTPRGQYELTVRATDQGQAQGRPRQLHADAHLTVRVGVPGNQRPVFKSHGLGGLGQGLGVANASQYQYHAVVREDAPPNEEVLQVTASDPDGQDSLITYSIAAGSGTKDNFNIDSRSGVITVAPEARLDPDQTGLSRYSLVVLAVDSGLPVRETASATVLVSIKDVNNKPPVFDYGDTAAFTRHVSERAQPGQTVFVARARDPDEDAKLEYSIVEPIRAMDRTGVPIPPNAAYNYKQAFRIDPSTGEVSVNEPLDHQSAAVITLTVQARDLNARTGNKNAAPQVARTEATIYVEEFSDGNPIFTVPGWTPGSPVIKVTVPEEQPRGTVLAMLAAQDPADGGRAVRRFQVAAQPDGTAPDWASVSANGNVVLERRLDYETLPAQPGGDRVMELKVQAVSEDQRRTGTATIQVQVLDANDHTPQFSQPSYHTSVLESTRYPAHILSVSATDGDSSAGGGAARGFGDVRFSLSGENARSFVIEPLSGSIQVAPNATLDRERQAQMKLFVVATDTPGGGAAQRRSQAAVTIDILDVNDNAPQFSKRSYSTVIPENMAVGSSVLGVSASDPDEGAGAEVAYELVDQGEANGLFSIDSSSGELRIASPLTGKGRREPYSLTVRAQDSGSPPLSTDASVSVHIGDVVSNDGVPSFVHPALDEVAYVSENASVGSPVFRVVATDPDDPKTPEGMLVYRFLEDGMTGSDASHFSINPSSGLITTRTPLDRETKAQFMLLLVAADKGSVPQQTTRLLTVHVTDVDDHKPVFKRAVDESPMVMSVQEELPVGSVVGNLTAVDADVGDNALIDYVITYGNEHDLFSISRTPDNGAVIRVARRLDREEAAEHLLTVKCFKKSARPQSMRKPYNRQDPSERQVRVQVRDIDDNPPTFPAGKANQTLGVRLNVPVDTSLLTLEAEDADADSAPMHYWLAGATFHPMHPAAVHAPAAPSRGRAGYGPPVHGRDAAAEAAAEQVQGVFSLDATSGELRTAASMQQYVDGYFTLHVAATNTPEGNSSSRRANATVKVFVVRDRALLKFVFSKPPSDVRRALPDFQRLVEKALLLPVQLNVYDTQFYAKQDGSLDFSSTSSCFQLVGRENYDLSDMESLLIDKKNDELNSVYNRFHVRAVQRCAPTLAKAEATWIQLWVLAIACFIGIASLVASCVVCCSYNRWERLR</sequence>
<keyword evidence="10" id="KW-1015">Disulfide bond</keyword>
<feature type="signal peptide" evidence="14">
    <location>
        <begin position="1"/>
        <end position="23"/>
    </location>
</feature>
<feature type="domain" description="Cadherin" evidence="15">
    <location>
        <begin position="1558"/>
        <end position="1718"/>
    </location>
</feature>
<feature type="domain" description="Cadherin" evidence="15">
    <location>
        <begin position="983"/>
        <end position="1095"/>
    </location>
</feature>
<keyword evidence="7" id="KW-0130">Cell adhesion</keyword>
<feature type="domain" description="Cadherin" evidence="15">
    <location>
        <begin position="136"/>
        <end position="255"/>
    </location>
</feature>
<dbReference type="FunFam" id="2.60.40.60:FF:000296">
    <property type="entry name" value="Cadherin 74A, isoform A"/>
    <property type="match status" value="1"/>
</dbReference>
<evidence type="ECO:0000256" key="13">
    <source>
        <dbReference type="SAM" id="Phobius"/>
    </source>
</evidence>
<evidence type="ECO:0000256" key="12">
    <source>
        <dbReference type="PROSITE-ProRule" id="PRU00043"/>
    </source>
</evidence>
<feature type="domain" description="Cadherin" evidence="15">
    <location>
        <begin position="35"/>
        <end position="135"/>
    </location>
</feature>
<evidence type="ECO:0000256" key="2">
    <source>
        <dbReference type="ARBA" id="ARBA00022536"/>
    </source>
</evidence>
<evidence type="ECO:0000256" key="6">
    <source>
        <dbReference type="ARBA" id="ARBA00022837"/>
    </source>
</evidence>
<keyword evidence="17" id="KW-1185">Reference proteome</keyword>
<feature type="domain" description="Cadherin" evidence="15">
    <location>
        <begin position="377"/>
        <end position="499"/>
    </location>
</feature>
<name>A0AAE1HRJ1_9NEOP</name>
<dbReference type="PANTHER" id="PTHR24026:SF133">
    <property type="entry name" value="CADHERIN-RELATED FAMILY MEMBER 2"/>
    <property type="match status" value="1"/>
</dbReference>
<evidence type="ECO:0000256" key="14">
    <source>
        <dbReference type="SAM" id="SignalP"/>
    </source>
</evidence>
<dbReference type="GO" id="GO:0048513">
    <property type="term" value="P:animal organ development"/>
    <property type="evidence" value="ECO:0007669"/>
    <property type="project" value="UniProtKB-ARBA"/>
</dbReference>
<dbReference type="GO" id="GO:0005886">
    <property type="term" value="C:plasma membrane"/>
    <property type="evidence" value="ECO:0007669"/>
    <property type="project" value="UniProtKB-SubCell"/>
</dbReference>
<comment type="caution">
    <text evidence="16">The sequence shown here is derived from an EMBL/GenBank/DDBJ whole genome shotgun (WGS) entry which is preliminary data.</text>
</comment>
<dbReference type="GO" id="GO:0048589">
    <property type="term" value="P:developmental growth"/>
    <property type="evidence" value="ECO:0007669"/>
    <property type="project" value="UniProtKB-ARBA"/>
</dbReference>
<evidence type="ECO:0000313" key="17">
    <source>
        <dbReference type="Proteomes" id="UP001219518"/>
    </source>
</evidence>
<evidence type="ECO:0000259" key="15">
    <source>
        <dbReference type="PROSITE" id="PS50268"/>
    </source>
</evidence>
<dbReference type="FunFam" id="2.60.40.60:FF:000039">
    <property type="entry name" value="FAT atypical cadherin 3"/>
    <property type="match status" value="1"/>
</dbReference>
<feature type="domain" description="Cadherin" evidence="15">
    <location>
        <begin position="736"/>
        <end position="845"/>
    </location>
</feature>
<evidence type="ECO:0000256" key="1">
    <source>
        <dbReference type="ARBA" id="ARBA00004251"/>
    </source>
</evidence>
<dbReference type="Proteomes" id="UP001219518">
    <property type="component" value="Unassembled WGS sequence"/>
</dbReference>
<dbReference type="FunFam" id="2.60.40.60:FF:000266">
    <property type="entry name" value="Cadherin 23"/>
    <property type="match status" value="1"/>
</dbReference>
<feature type="domain" description="Cadherin" evidence="15">
    <location>
        <begin position="605"/>
        <end position="718"/>
    </location>
</feature>
<dbReference type="SMART" id="SM00112">
    <property type="entry name" value="CA"/>
    <property type="match status" value="13"/>
</dbReference>
<dbReference type="PROSITE" id="PS50268">
    <property type="entry name" value="CADHERIN_2"/>
    <property type="match status" value="14"/>
</dbReference>
<keyword evidence="9 13" id="KW-0472">Membrane</keyword>
<keyword evidence="6 12" id="KW-0106">Calcium</keyword>
<dbReference type="InterPro" id="IPR020894">
    <property type="entry name" value="Cadherin_CS"/>
</dbReference>
<evidence type="ECO:0000256" key="9">
    <source>
        <dbReference type="ARBA" id="ARBA00023136"/>
    </source>
</evidence>
<dbReference type="FunFam" id="2.60.40.60:FF:000168">
    <property type="entry name" value="Cadherin-related family member 2"/>
    <property type="match status" value="1"/>
</dbReference>
<dbReference type="SUPFAM" id="SSF49313">
    <property type="entry name" value="Cadherin-like"/>
    <property type="match status" value="14"/>
</dbReference>
<dbReference type="CDD" id="cd11304">
    <property type="entry name" value="Cadherin_repeat"/>
    <property type="match status" value="12"/>
</dbReference>
<feature type="domain" description="Cadherin" evidence="15">
    <location>
        <begin position="1438"/>
        <end position="1555"/>
    </location>
</feature>
<proteinExistence type="predicted"/>
<evidence type="ECO:0000256" key="7">
    <source>
        <dbReference type="ARBA" id="ARBA00022889"/>
    </source>
</evidence>
<feature type="transmembrane region" description="Helical" evidence="13">
    <location>
        <begin position="1810"/>
        <end position="1834"/>
    </location>
</feature>
<dbReference type="FunFam" id="2.60.40.60:FF:000020">
    <property type="entry name" value="Dachsous cadherin-related 1b"/>
    <property type="match status" value="1"/>
</dbReference>
<dbReference type="FunFam" id="2.60.40.60:FF:000118">
    <property type="entry name" value="protocadherin Fat 4"/>
    <property type="match status" value="1"/>
</dbReference>
<feature type="chain" id="PRO_5042121018" evidence="14">
    <location>
        <begin position="24"/>
        <end position="1841"/>
    </location>
</feature>
<organism evidence="16 17">
    <name type="scientific">Frankliniella fusca</name>
    <dbReference type="NCBI Taxonomy" id="407009"/>
    <lineage>
        <taxon>Eukaryota</taxon>
        <taxon>Metazoa</taxon>
        <taxon>Ecdysozoa</taxon>
        <taxon>Arthropoda</taxon>
        <taxon>Hexapoda</taxon>
        <taxon>Insecta</taxon>
        <taxon>Pterygota</taxon>
        <taxon>Neoptera</taxon>
        <taxon>Paraneoptera</taxon>
        <taxon>Thysanoptera</taxon>
        <taxon>Terebrantia</taxon>
        <taxon>Thripoidea</taxon>
        <taxon>Thripidae</taxon>
        <taxon>Frankliniella</taxon>
    </lineage>
</organism>
<dbReference type="Pfam" id="PF00028">
    <property type="entry name" value="Cadherin"/>
    <property type="match status" value="11"/>
</dbReference>
<feature type="domain" description="Cadherin" evidence="15">
    <location>
        <begin position="849"/>
        <end position="975"/>
    </location>
</feature>
<dbReference type="PRINTS" id="PR00205">
    <property type="entry name" value="CADHERIN"/>
</dbReference>
<keyword evidence="4 14" id="KW-0732">Signal</keyword>
<feature type="domain" description="Cadherin" evidence="15">
    <location>
        <begin position="1331"/>
        <end position="1433"/>
    </location>
</feature>